<evidence type="ECO:0000313" key="7">
    <source>
        <dbReference type="EMBL" id="PXV70386.1"/>
    </source>
</evidence>
<dbReference type="Pfam" id="PF01810">
    <property type="entry name" value="LysE"/>
    <property type="match status" value="1"/>
</dbReference>
<evidence type="ECO:0000256" key="6">
    <source>
        <dbReference type="SAM" id="Phobius"/>
    </source>
</evidence>
<gene>
    <name evidence="7" type="ORF">C8D93_102238</name>
</gene>
<evidence type="ECO:0000256" key="5">
    <source>
        <dbReference type="ARBA" id="ARBA00023136"/>
    </source>
</evidence>
<dbReference type="RefSeq" id="WP_211307209.1">
    <property type="nucleotide sequence ID" value="NZ_CAWNXA010000002.1"/>
</dbReference>
<dbReference type="PANTHER" id="PTHR30086:SF20">
    <property type="entry name" value="ARGININE EXPORTER PROTEIN ARGO-RELATED"/>
    <property type="match status" value="1"/>
</dbReference>
<organism evidence="7 8">
    <name type="scientific">Sinimarinibacterium flocculans</name>
    <dbReference type="NCBI Taxonomy" id="985250"/>
    <lineage>
        <taxon>Bacteria</taxon>
        <taxon>Pseudomonadati</taxon>
        <taxon>Pseudomonadota</taxon>
        <taxon>Gammaproteobacteria</taxon>
        <taxon>Nevskiales</taxon>
        <taxon>Nevskiaceae</taxon>
        <taxon>Sinimarinibacterium</taxon>
    </lineage>
</organism>
<feature type="transmembrane region" description="Helical" evidence="6">
    <location>
        <begin position="118"/>
        <end position="137"/>
    </location>
</feature>
<evidence type="ECO:0000313" key="8">
    <source>
        <dbReference type="Proteomes" id="UP000248330"/>
    </source>
</evidence>
<feature type="transmembrane region" description="Helical" evidence="6">
    <location>
        <begin position="77"/>
        <end position="97"/>
    </location>
</feature>
<dbReference type="InterPro" id="IPR001123">
    <property type="entry name" value="LeuE-type"/>
</dbReference>
<reference evidence="7 8" key="1">
    <citation type="submission" date="2018-04" db="EMBL/GenBank/DDBJ databases">
        <title>Genomic Encyclopedia of Type Strains, Phase IV (KMG-IV): sequencing the most valuable type-strain genomes for metagenomic binning, comparative biology and taxonomic classification.</title>
        <authorList>
            <person name="Goeker M."/>
        </authorList>
    </citation>
    <scope>NUCLEOTIDE SEQUENCE [LARGE SCALE GENOMIC DNA]</scope>
    <source>
        <strain evidence="7 8">DSM 104150</strain>
    </source>
</reference>
<evidence type="ECO:0000256" key="2">
    <source>
        <dbReference type="ARBA" id="ARBA00022475"/>
    </source>
</evidence>
<name>A0A318EIF2_9GAMM</name>
<feature type="transmembrane region" description="Helical" evidence="6">
    <location>
        <begin position="12"/>
        <end position="34"/>
    </location>
</feature>
<dbReference type="Proteomes" id="UP000248330">
    <property type="component" value="Unassembled WGS sequence"/>
</dbReference>
<dbReference type="PANTHER" id="PTHR30086">
    <property type="entry name" value="ARGININE EXPORTER PROTEIN ARGO"/>
    <property type="match status" value="1"/>
</dbReference>
<keyword evidence="8" id="KW-1185">Reference proteome</keyword>
<keyword evidence="5 6" id="KW-0472">Membrane</keyword>
<proteinExistence type="predicted"/>
<feature type="transmembrane region" description="Helical" evidence="6">
    <location>
        <begin position="149"/>
        <end position="169"/>
    </location>
</feature>
<dbReference type="GO" id="GO:0015171">
    <property type="term" value="F:amino acid transmembrane transporter activity"/>
    <property type="evidence" value="ECO:0007669"/>
    <property type="project" value="TreeGrafter"/>
</dbReference>
<keyword evidence="2" id="KW-1003">Cell membrane</keyword>
<accession>A0A318EIF2</accession>
<keyword evidence="3 6" id="KW-0812">Transmembrane</keyword>
<evidence type="ECO:0000256" key="1">
    <source>
        <dbReference type="ARBA" id="ARBA00004651"/>
    </source>
</evidence>
<dbReference type="GO" id="GO:0005886">
    <property type="term" value="C:plasma membrane"/>
    <property type="evidence" value="ECO:0007669"/>
    <property type="project" value="UniProtKB-SubCell"/>
</dbReference>
<feature type="transmembrane region" description="Helical" evidence="6">
    <location>
        <begin position="46"/>
        <end position="71"/>
    </location>
</feature>
<keyword evidence="4 6" id="KW-1133">Transmembrane helix</keyword>
<dbReference type="PIRSF" id="PIRSF006324">
    <property type="entry name" value="LeuE"/>
    <property type="match status" value="1"/>
</dbReference>
<dbReference type="AlphaFoldDB" id="A0A318EIF2"/>
<sequence length="212" mass="21451">MSLDGLPSGPMLLAFLAASVALAVTPGPGVLYVVTRTITQGRRSGMASVAGVALGNLGNAVAAAAGLAALFAASASAFSVVKLAGAAYLLWLGLRTLRGSPAATTMPPPALRGVFRDGALVALLNPKTTLFFAAFLPQFMHGSAAPAQALLLAAIFVATAVVTDTLYVLGAGRITPLLRQRASRSAGRWLGGVTYLGLGAWTALADLPARRP</sequence>
<dbReference type="EMBL" id="QICN01000002">
    <property type="protein sequence ID" value="PXV70386.1"/>
    <property type="molecule type" value="Genomic_DNA"/>
</dbReference>
<comment type="caution">
    <text evidence="7">The sequence shown here is derived from an EMBL/GenBank/DDBJ whole genome shotgun (WGS) entry which is preliminary data.</text>
</comment>
<evidence type="ECO:0000256" key="4">
    <source>
        <dbReference type="ARBA" id="ARBA00022989"/>
    </source>
</evidence>
<comment type="subcellular location">
    <subcellularLocation>
        <location evidence="1">Cell membrane</location>
        <topology evidence="1">Multi-pass membrane protein</topology>
    </subcellularLocation>
</comment>
<evidence type="ECO:0000256" key="3">
    <source>
        <dbReference type="ARBA" id="ARBA00022692"/>
    </source>
</evidence>
<feature type="transmembrane region" description="Helical" evidence="6">
    <location>
        <begin position="189"/>
        <end position="209"/>
    </location>
</feature>
<protein>
    <submittedName>
        <fullName evidence="7">Threonine/homoserine/homoserine lactone efflux protein</fullName>
    </submittedName>
</protein>